<dbReference type="Pfam" id="PF03050">
    <property type="entry name" value="DDE_Tnp_IS66"/>
    <property type="match status" value="1"/>
</dbReference>
<sequence>MGDWMAGCCQLLEPLYNALKQKILASDYIQADESPIKVLDSDKKGSTHQGYQWVYHDPVQKLVLFNYRKGRGRNGPKELLAVYHGYLQCDGYTVYDKIGADPKITLAGCLVHARRKFHDAQDSDKKRAQTALALFRKIYLEERDVKEEAPDDFGKIKPLRDEKIRPLLAQIKKWIGTEQFKVLPKSLIGKAMAYFINQYPKLDAIFGDGRIELDNDLIENAIRPMAIGRKNYLFCGSHGAAQNAAMLYSFFGSCKMQDINPREWLDELLPGYQTKV</sequence>
<name>A0A0F9CFQ6_9ZZZZ</name>
<reference evidence="2" key="1">
    <citation type="journal article" date="2015" name="Nature">
        <title>Complex archaea that bridge the gap between prokaryotes and eukaryotes.</title>
        <authorList>
            <person name="Spang A."/>
            <person name="Saw J.H."/>
            <person name="Jorgensen S.L."/>
            <person name="Zaremba-Niedzwiedzka K."/>
            <person name="Martijn J."/>
            <person name="Lind A.E."/>
            <person name="van Eijk R."/>
            <person name="Schleper C."/>
            <person name="Guy L."/>
            <person name="Ettema T.J."/>
        </authorList>
    </citation>
    <scope>NUCLEOTIDE SEQUENCE</scope>
</reference>
<protein>
    <recommendedName>
        <fullName evidence="1">Transposase IS66 central domain-containing protein</fullName>
    </recommendedName>
</protein>
<dbReference type="PANTHER" id="PTHR33678">
    <property type="entry name" value="BLL1576 PROTEIN"/>
    <property type="match status" value="1"/>
</dbReference>
<dbReference type="EMBL" id="LAZR01033485">
    <property type="protein sequence ID" value="KKL47944.1"/>
    <property type="molecule type" value="Genomic_DNA"/>
</dbReference>
<dbReference type="NCBIfam" id="NF033517">
    <property type="entry name" value="transpos_IS66"/>
    <property type="match status" value="1"/>
</dbReference>
<comment type="caution">
    <text evidence="2">The sequence shown here is derived from an EMBL/GenBank/DDBJ whole genome shotgun (WGS) entry which is preliminary data.</text>
</comment>
<dbReference type="InterPro" id="IPR004291">
    <property type="entry name" value="Transposase_IS66_central"/>
</dbReference>
<proteinExistence type="predicted"/>
<accession>A0A0F9CFQ6</accession>
<feature type="non-terminal residue" evidence="2">
    <location>
        <position position="1"/>
    </location>
</feature>
<feature type="domain" description="Transposase IS66 central" evidence="1">
    <location>
        <begin position="1"/>
        <end position="242"/>
    </location>
</feature>
<evidence type="ECO:0000259" key="1">
    <source>
        <dbReference type="Pfam" id="PF03050"/>
    </source>
</evidence>
<evidence type="ECO:0000313" key="2">
    <source>
        <dbReference type="EMBL" id="KKL47944.1"/>
    </source>
</evidence>
<dbReference type="AlphaFoldDB" id="A0A0F9CFQ6"/>
<dbReference type="InterPro" id="IPR052344">
    <property type="entry name" value="Transposase-related"/>
</dbReference>
<dbReference type="PANTHER" id="PTHR33678:SF1">
    <property type="entry name" value="BLL1576 PROTEIN"/>
    <property type="match status" value="1"/>
</dbReference>
<gene>
    <name evidence="2" type="ORF">LCGC14_2330480</name>
</gene>
<organism evidence="2">
    <name type="scientific">marine sediment metagenome</name>
    <dbReference type="NCBI Taxonomy" id="412755"/>
    <lineage>
        <taxon>unclassified sequences</taxon>
        <taxon>metagenomes</taxon>
        <taxon>ecological metagenomes</taxon>
    </lineage>
</organism>